<dbReference type="PROSITE" id="PS51272">
    <property type="entry name" value="SLH"/>
    <property type="match status" value="1"/>
</dbReference>
<gene>
    <name evidence="3" type="ORF">CVV64_11000</name>
</gene>
<evidence type="ECO:0000313" key="4">
    <source>
        <dbReference type="Proteomes" id="UP000233256"/>
    </source>
</evidence>
<feature type="chain" id="PRO_5014819670" description="SLH domain-containing protein" evidence="1">
    <location>
        <begin position="21"/>
        <end position="727"/>
    </location>
</feature>
<proteinExistence type="predicted"/>
<name>A0A2N1PPI5_9BACT</name>
<comment type="caution">
    <text evidence="3">The sequence shown here is derived from an EMBL/GenBank/DDBJ whole genome shotgun (WGS) entry which is preliminary data.</text>
</comment>
<evidence type="ECO:0000256" key="1">
    <source>
        <dbReference type="SAM" id="SignalP"/>
    </source>
</evidence>
<dbReference type="InterPro" id="IPR001119">
    <property type="entry name" value="SLH_dom"/>
</dbReference>
<dbReference type="PANTHER" id="PTHR43308">
    <property type="entry name" value="OUTER MEMBRANE PROTEIN ALPHA-RELATED"/>
    <property type="match status" value="1"/>
</dbReference>
<evidence type="ECO:0000259" key="2">
    <source>
        <dbReference type="PROSITE" id="PS51272"/>
    </source>
</evidence>
<evidence type="ECO:0000313" key="3">
    <source>
        <dbReference type="EMBL" id="PKK90246.1"/>
    </source>
</evidence>
<protein>
    <recommendedName>
        <fullName evidence="2">SLH domain-containing protein</fullName>
    </recommendedName>
</protein>
<dbReference type="Gene3D" id="2.40.160.100">
    <property type="match status" value="1"/>
</dbReference>
<feature type="signal peptide" evidence="1">
    <location>
        <begin position="1"/>
        <end position="20"/>
    </location>
</feature>
<organism evidence="3 4">
    <name type="scientific">Candidatus Wallbacteria bacterium HGW-Wallbacteria-1</name>
    <dbReference type="NCBI Taxonomy" id="2013854"/>
    <lineage>
        <taxon>Bacteria</taxon>
        <taxon>Candidatus Walliibacteriota</taxon>
    </lineage>
</organism>
<keyword evidence="1" id="KW-0732">Signal</keyword>
<reference evidence="3 4" key="1">
    <citation type="journal article" date="2017" name="ISME J.">
        <title>Potential for microbial H2 and metal transformations associated with novel bacteria and archaea in deep terrestrial subsurface sediments.</title>
        <authorList>
            <person name="Hernsdorf A.W."/>
            <person name="Amano Y."/>
            <person name="Miyakawa K."/>
            <person name="Ise K."/>
            <person name="Suzuki Y."/>
            <person name="Anantharaman K."/>
            <person name="Probst A."/>
            <person name="Burstein D."/>
            <person name="Thomas B.C."/>
            <person name="Banfield J.F."/>
        </authorList>
    </citation>
    <scope>NUCLEOTIDE SEQUENCE [LARGE SCALE GENOMIC DNA]</scope>
    <source>
        <strain evidence="3">HGW-Wallbacteria-1</strain>
    </source>
</reference>
<dbReference type="EMBL" id="PGXC01000007">
    <property type="protein sequence ID" value="PKK90246.1"/>
    <property type="molecule type" value="Genomic_DNA"/>
</dbReference>
<dbReference type="InterPro" id="IPR053728">
    <property type="entry name" value="Alginate_Permeability_Chnl"/>
</dbReference>
<dbReference type="Pfam" id="PF00395">
    <property type="entry name" value="SLH"/>
    <property type="match status" value="1"/>
</dbReference>
<dbReference type="PANTHER" id="PTHR43308:SF1">
    <property type="entry name" value="OUTER MEMBRANE PROTEIN ALPHA"/>
    <property type="match status" value="1"/>
</dbReference>
<dbReference type="Proteomes" id="UP000233256">
    <property type="component" value="Unassembled WGS sequence"/>
</dbReference>
<dbReference type="InterPro" id="IPR051465">
    <property type="entry name" value="Cell_Envelope_Struct_Comp"/>
</dbReference>
<feature type="domain" description="SLH" evidence="2">
    <location>
        <begin position="19"/>
        <end position="82"/>
    </location>
</feature>
<dbReference type="AlphaFoldDB" id="A0A2N1PPI5"/>
<accession>A0A2N1PPI5</accession>
<sequence>MRILALAVFAIFFLSMAAQAAPFSDVKASHWAYDAISKLSARGYVEGYKDGTFRGEKNLTRYEVAMVISRLIDRFRGMSGIAPEDLRTLEKLTVEFSDELALLGVKVTALEDEMKSVRSELANMKNLGNNGKISISGDLGIYFENFEYERDTIDNNFAPYVNLGINFSMNIDENVSAFVRFMRDDIPLENLGATNQGTIDEAYISINDFFHFGDLRVGRQWMNLGHSIVLDDKMDGLKFSKTMDRVALTMFAFSTRNANGNLNSQWDGNASGTNNYYMLSDSRNFRTAGGAADFNAANTGAGLNLINNLATPLAAFIPGGAAANPITLYTTPYAYSMPNDTHTGSTIATTPDNKWNSHTGIALFGGYGIAGGELAPIRTPATAAATRNFTAYNYVAPANTLDSANTDTQVAAALTRDWDVQSAAGLDSWGLNIAVDFGGHSLAGYYMQRDFDRFDPYTQLGDPWAAMVDYNNDGIVDIDANGRDLSPSANATYWGITLDGNILRNLDYFFEYVTFDPDINNIGVNPLTGDAVNAANTGWNGNNLDSGNAWILGLDWDIAEDMNLIVQYGVGDEEFIPASIFETKGLNGMYGRMNDSFVGGPVGGDVYGTNSLTGIKDLLIKFSVNFNEKTSGFVKYEIARDNDNSAVRLIAGDPMVTGHPAMDYKMISLYFKHIYRPNTALSLGYDYLKYDNDAVNDALFSGNRAFNSDDVNGGGWQRISANVEISF</sequence>